<dbReference type="AlphaFoldDB" id="A0A841HWL1"/>
<feature type="signal peptide" evidence="1">
    <location>
        <begin position="1"/>
        <end position="22"/>
    </location>
</feature>
<keyword evidence="1" id="KW-0732">Signal</keyword>
<organism evidence="2 3">
    <name type="scientific">Deinobacterium chartae</name>
    <dbReference type="NCBI Taxonomy" id="521158"/>
    <lineage>
        <taxon>Bacteria</taxon>
        <taxon>Thermotogati</taxon>
        <taxon>Deinococcota</taxon>
        <taxon>Deinococci</taxon>
        <taxon>Deinococcales</taxon>
        <taxon>Deinococcaceae</taxon>
        <taxon>Deinobacterium</taxon>
    </lineage>
</organism>
<proteinExistence type="predicted"/>
<accession>A0A841HWL1</accession>
<keyword evidence="3" id="KW-1185">Reference proteome</keyword>
<name>A0A841HWL1_9DEIO</name>
<evidence type="ECO:0000256" key="1">
    <source>
        <dbReference type="SAM" id="SignalP"/>
    </source>
</evidence>
<dbReference type="Proteomes" id="UP000569951">
    <property type="component" value="Unassembled WGS sequence"/>
</dbReference>
<protein>
    <submittedName>
        <fullName evidence="2">Uncharacterized protein</fullName>
    </submittedName>
</protein>
<dbReference type="RefSeq" id="WP_183985831.1">
    <property type="nucleotide sequence ID" value="NZ_JACHHG010000004.1"/>
</dbReference>
<evidence type="ECO:0000313" key="2">
    <source>
        <dbReference type="EMBL" id="MBB6097921.1"/>
    </source>
</evidence>
<reference evidence="2 3" key="1">
    <citation type="submission" date="2020-08" db="EMBL/GenBank/DDBJ databases">
        <title>Genomic Encyclopedia of Type Strains, Phase IV (KMG-IV): sequencing the most valuable type-strain genomes for metagenomic binning, comparative biology and taxonomic classification.</title>
        <authorList>
            <person name="Goeker M."/>
        </authorList>
    </citation>
    <scope>NUCLEOTIDE SEQUENCE [LARGE SCALE GENOMIC DNA]</scope>
    <source>
        <strain evidence="2 3">DSM 21458</strain>
    </source>
</reference>
<feature type="chain" id="PRO_5032415149" evidence="1">
    <location>
        <begin position="23"/>
        <end position="156"/>
    </location>
</feature>
<dbReference type="EMBL" id="JACHHG010000004">
    <property type="protein sequence ID" value="MBB6097921.1"/>
    <property type="molecule type" value="Genomic_DNA"/>
</dbReference>
<sequence length="156" mass="16741">MRAEFVLFVALLGSAWAQGAPALPTPGTSPALPPKAQDVQSTMFGSALPPGARRSSSPRVWEAVVKRAAQELNLPCGNARETYFWPGRSDLSVMVNAFTERLYSKGFAWTERGQRVVPQGLELRGSVTDGKQTVLTVWRSYGDNAVMSACAVASAP</sequence>
<evidence type="ECO:0000313" key="3">
    <source>
        <dbReference type="Proteomes" id="UP000569951"/>
    </source>
</evidence>
<comment type="caution">
    <text evidence="2">The sequence shown here is derived from an EMBL/GenBank/DDBJ whole genome shotgun (WGS) entry which is preliminary data.</text>
</comment>
<gene>
    <name evidence="2" type="ORF">HNR42_001344</name>
</gene>